<dbReference type="PANTHER" id="PTHR46580">
    <property type="entry name" value="SENSOR KINASE-RELATED"/>
    <property type="match status" value="1"/>
</dbReference>
<dbReference type="PANTHER" id="PTHR46580:SF4">
    <property type="entry name" value="ATP_GTP-BINDING PROTEIN"/>
    <property type="match status" value="1"/>
</dbReference>
<dbReference type="AlphaFoldDB" id="A0A418MB18"/>
<sequence>MKRTACWLIGSLLSAACITPAPTALTFSDVSKTNLPLLDLTNNSMDVEPLDVDKDGDLDLIIASEFRPNVILLNDGKGVFTSGTKGRLPTKNHDHEDIALGDFDRDGDTDLIFVSEDDKIHEYYLNDGKGVFLDVSDQFPVQCISNAVVAGDFDQDGDLDLIMGNDGQDYFLANDGKGRFTNESTSRMPVDQDVTQDVEAADMDKDGDLDLIFGNEDDNKLYLNNGKGTFTNATTGRLPITPGTEETRKVDLTDVDGDGDLDVHFSNVNFRRTKNPANRLLINNGKGAFTDETAQRYKATNDLNTADAQFADLDGDKDPDLVLANIFGTAGPQVLINNGKGVFSEQTKTYLPEGVGREAISVEIADVNNDGLPDLYFGIFRDTDVLLLGKR</sequence>
<dbReference type="Proteomes" id="UP000283523">
    <property type="component" value="Unassembled WGS sequence"/>
</dbReference>
<keyword evidence="1 2" id="KW-0732">Signal</keyword>
<name>A0A418MB18_9BACT</name>
<reference evidence="3 4" key="1">
    <citation type="submission" date="2018-08" db="EMBL/GenBank/DDBJ databases">
        <title>Fibrisoma montanum sp. nov., isolated from Danxia mountain soil.</title>
        <authorList>
            <person name="Huang Y."/>
        </authorList>
    </citation>
    <scope>NUCLEOTIDE SEQUENCE [LARGE SCALE GENOMIC DNA]</scope>
    <source>
        <strain evidence="3 4">HYT19</strain>
    </source>
</reference>
<evidence type="ECO:0000313" key="4">
    <source>
        <dbReference type="Proteomes" id="UP000283523"/>
    </source>
</evidence>
<comment type="caution">
    <text evidence="3">The sequence shown here is derived from an EMBL/GenBank/DDBJ whole genome shotgun (WGS) entry which is preliminary data.</text>
</comment>
<dbReference type="EMBL" id="QXED01000003">
    <property type="protein sequence ID" value="RIV23569.1"/>
    <property type="molecule type" value="Genomic_DNA"/>
</dbReference>
<dbReference type="InterPro" id="IPR013517">
    <property type="entry name" value="FG-GAP"/>
</dbReference>
<feature type="signal peptide" evidence="2">
    <location>
        <begin position="1"/>
        <end position="23"/>
    </location>
</feature>
<gene>
    <name evidence="3" type="ORF">DYU11_11325</name>
</gene>
<dbReference type="SUPFAM" id="SSF69318">
    <property type="entry name" value="Integrin alpha N-terminal domain"/>
    <property type="match status" value="1"/>
</dbReference>
<dbReference type="PROSITE" id="PS51257">
    <property type="entry name" value="PROKAR_LIPOPROTEIN"/>
    <property type="match status" value="1"/>
</dbReference>
<evidence type="ECO:0000313" key="3">
    <source>
        <dbReference type="EMBL" id="RIV23569.1"/>
    </source>
</evidence>
<keyword evidence="4" id="KW-1185">Reference proteome</keyword>
<feature type="chain" id="PRO_5019161554" evidence="2">
    <location>
        <begin position="24"/>
        <end position="391"/>
    </location>
</feature>
<dbReference type="RefSeq" id="WP_119667785.1">
    <property type="nucleotide sequence ID" value="NZ_QXED01000003.1"/>
</dbReference>
<dbReference type="Gene3D" id="2.130.10.130">
    <property type="entry name" value="Integrin alpha, N-terminal"/>
    <property type="match status" value="2"/>
</dbReference>
<dbReference type="InterPro" id="IPR028994">
    <property type="entry name" value="Integrin_alpha_N"/>
</dbReference>
<accession>A0A418MB18</accession>
<evidence type="ECO:0000256" key="1">
    <source>
        <dbReference type="ARBA" id="ARBA00022729"/>
    </source>
</evidence>
<dbReference type="OrthoDB" id="868906at2"/>
<evidence type="ECO:0000256" key="2">
    <source>
        <dbReference type="SAM" id="SignalP"/>
    </source>
</evidence>
<dbReference type="Pfam" id="PF13517">
    <property type="entry name" value="FG-GAP_3"/>
    <property type="match status" value="3"/>
</dbReference>
<protein>
    <submittedName>
        <fullName evidence="3">VCBS repeat-containing protein</fullName>
    </submittedName>
</protein>
<proteinExistence type="predicted"/>
<organism evidence="3 4">
    <name type="scientific">Fibrisoma montanum</name>
    <dbReference type="NCBI Taxonomy" id="2305895"/>
    <lineage>
        <taxon>Bacteria</taxon>
        <taxon>Pseudomonadati</taxon>
        <taxon>Bacteroidota</taxon>
        <taxon>Cytophagia</taxon>
        <taxon>Cytophagales</taxon>
        <taxon>Spirosomataceae</taxon>
        <taxon>Fibrisoma</taxon>
    </lineage>
</organism>